<dbReference type="InterPro" id="IPR013783">
    <property type="entry name" value="Ig-like_fold"/>
</dbReference>
<feature type="transmembrane region" description="Helical" evidence="5">
    <location>
        <begin position="190"/>
        <end position="214"/>
    </location>
</feature>
<keyword evidence="5 6" id="KW-0812">Transmembrane</keyword>
<keyword evidence="5" id="KW-1133">Transmembrane helix</keyword>
<proteinExistence type="predicted"/>
<dbReference type="Gene3D" id="2.60.40.10">
    <property type="entry name" value="Immunoglobulins"/>
    <property type="match status" value="1"/>
</dbReference>
<keyword evidence="2" id="KW-0732">Signal</keyword>
<dbReference type="Proteomes" id="UP000050525">
    <property type="component" value="Unassembled WGS sequence"/>
</dbReference>
<dbReference type="GO" id="GO:0046847">
    <property type="term" value="P:filopodium assembly"/>
    <property type="evidence" value="ECO:0007669"/>
    <property type="project" value="TreeGrafter"/>
</dbReference>
<gene>
    <name evidence="6" type="primary">VSTM5</name>
    <name evidence="6" type="ORF">Y1Q_0012901</name>
</gene>
<dbReference type="KEGG" id="amj:102558351"/>
<evidence type="ECO:0000256" key="5">
    <source>
        <dbReference type="SAM" id="Phobius"/>
    </source>
</evidence>
<evidence type="ECO:0000256" key="3">
    <source>
        <dbReference type="ARBA" id="ARBA00023136"/>
    </source>
</evidence>
<dbReference type="OrthoDB" id="9933251at2759"/>
<dbReference type="STRING" id="8496.A0A151P1X9"/>
<evidence type="ECO:0000313" key="7">
    <source>
        <dbReference type="Proteomes" id="UP000050525"/>
    </source>
</evidence>
<name>A0A151P1X9_ALLMI</name>
<evidence type="ECO:0000256" key="2">
    <source>
        <dbReference type="ARBA" id="ARBA00022729"/>
    </source>
</evidence>
<dbReference type="PANTHER" id="PTHR12080">
    <property type="entry name" value="SIGNALING LYMPHOCYTIC ACTIVATION MOLECULE"/>
    <property type="match status" value="1"/>
</dbReference>
<dbReference type="GO" id="GO:0005886">
    <property type="term" value="C:plasma membrane"/>
    <property type="evidence" value="ECO:0007669"/>
    <property type="project" value="TreeGrafter"/>
</dbReference>
<dbReference type="PANTHER" id="PTHR12080:SF93">
    <property type="entry name" value="V-SET AND TRANSMEMBRANE DOMAIN-CONTAINING PROTEIN 5"/>
    <property type="match status" value="1"/>
</dbReference>
<accession>A0A151P1X9</accession>
<keyword evidence="7" id="KW-1185">Reference proteome</keyword>
<dbReference type="GO" id="GO:1904891">
    <property type="term" value="P:positive regulation of excitatory synapse assembly"/>
    <property type="evidence" value="ECO:0007669"/>
    <property type="project" value="TreeGrafter"/>
</dbReference>
<organism evidence="6 7">
    <name type="scientific">Alligator mississippiensis</name>
    <name type="common">American alligator</name>
    <dbReference type="NCBI Taxonomy" id="8496"/>
    <lineage>
        <taxon>Eukaryota</taxon>
        <taxon>Metazoa</taxon>
        <taxon>Chordata</taxon>
        <taxon>Craniata</taxon>
        <taxon>Vertebrata</taxon>
        <taxon>Euteleostomi</taxon>
        <taxon>Archelosauria</taxon>
        <taxon>Archosauria</taxon>
        <taxon>Crocodylia</taxon>
        <taxon>Alligatoridae</taxon>
        <taxon>Alligatorinae</taxon>
        <taxon>Alligator</taxon>
    </lineage>
</organism>
<protein>
    <submittedName>
        <fullName evidence="6">V-set and transmembrane domain-containing protein 5 isoform A</fullName>
    </submittedName>
</protein>
<keyword evidence="4" id="KW-0325">Glycoprotein</keyword>
<evidence type="ECO:0000313" key="6">
    <source>
        <dbReference type="EMBL" id="KYO43013.1"/>
    </source>
</evidence>
<dbReference type="SUPFAM" id="SSF48726">
    <property type="entry name" value="Immunoglobulin"/>
    <property type="match status" value="1"/>
</dbReference>
<evidence type="ECO:0000256" key="4">
    <source>
        <dbReference type="ARBA" id="ARBA00023180"/>
    </source>
</evidence>
<dbReference type="GO" id="GO:0030425">
    <property type="term" value="C:dendrite"/>
    <property type="evidence" value="ECO:0007669"/>
    <property type="project" value="TreeGrafter"/>
</dbReference>
<evidence type="ECO:0000256" key="1">
    <source>
        <dbReference type="ARBA" id="ARBA00004370"/>
    </source>
</evidence>
<dbReference type="InterPro" id="IPR036179">
    <property type="entry name" value="Ig-like_dom_sf"/>
</dbReference>
<sequence length="242" mass="26966">MCVRSRQQRLGSGKDRPREEACENWFGQNLRPSPSGSGLGSAAVEVTAEEEGRGLTALKPGGAGSLSCGPTHLAQGGASLYVPQPNINATVAQNILLSVEYFYKGVATIEWKHVSSWGTTKIVEWRTGIYTNISKSYMDRVTVYDNGSIQLLNVGVRDAGYYFVTVTEELGTNIYGTIILNVYEIIYEDLHFVAVFFAFLTAVSAILVCFMWLCNKSVHLYQKQRRKLEERTEEIELEAIEF</sequence>
<dbReference type="EMBL" id="AKHW03001255">
    <property type="protein sequence ID" value="KYO43013.1"/>
    <property type="molecule type" value="Genomic_DNA"/>
</dbReference>
<dbReference type="InterPro" id="IPR015631">
    <property type="entry name" value="CD2/SLAM_rcpt"/>
</dbReference>
<dbReference type="GO" id="GO:0030424">
    <property type="term" value="C:axon"/>
    <property type="evidence" value="ECO:0007669"/>
    <property type="project" value="TreeGrafter"/>
</dbReference>
<comment type="subcellular location">
    <subcellularLocation>
        <location evidence="1">Membrane</location>
    </subcellularLocation>
</comment>
<reference evidence="6 7" key="1">
    <citation type="journal article" date="2012" name="Genome Biol.">
        <title>Sequencing three crocodilian genomes to illuminate the evolution of archosaurs and amniotes.</title>
        <authorList>
            <person name="St John J.A."/>
            <person name="Braun E.L."/>
            <person name="Isberg S.R."/>
            <person name="Miles L.G."/>
            <person name="Chong A.Y."/>
            <person name="Gongora J."/>
            <person name="Dalzell P."/>
            <person name="Moran C."/>
            <person name="Bed'hom B."/>
            <person name="Abzhanov A."/>
            <person name="Burgess S.C."/>
            <person name="Cooksey A.M."/>
            <person name="Castoe T.A."/>
            <person name="Crawford N.G."/>
            <person name="Densmore L.D."/>
            <person name="Drew J.C."/>
            <person name="Edwards S.V."/>
            <person name="Faircloth B.C."/>
            <person name="Fujita M.K."/>
            <person name="Greenwold M.J."/>
            <person name="Hoffmann F.G."/>
            <person name="Howard J.M."/>
            <person name="Iguchi T."/>
            <person name="Janes D.E."/>
            <person name="Khan S.Y."/>
            <person name="Kohno S."/>
            <person name="de Koning A.J."/>
            <person name="Lance S.L."/>
            <person name="McCarthy F.M."/>
            <person name="McCormack J.E."/>
            <person name="Merchant M.E."/>
            <person name="Peterson D.G."/>
            <person name="Pollock D.D."/>
            <person name="Pourmand N."/>
            <person name="Raney B.J."/>
            <person name="Roessler K.A."/>
            <person name="Sanford J.R."/>
            <person name="Sawyer R.H."/>
            <person name="Schmidt C.J."/>
            <person name="Triplett E.W."/>
            <person name="Tuberville T.D."/>
            <person name="Venegas-Anaya M."/>
            <person name="Howard J.T."/>
            <person name="Jarvis E.D."/>
            <person name="Guillette L.J.Jr."/>
            <person name="Glenn T.C."/>
            <person name="Green R.E."/>
            <person name="Ray D.A."/>
        </authorList>
    </citation>
    <scope>NUCLEOTIDE SEQUENCE [LARGE SCALE GENOMIC DNA]</scope>
    <source>
        <strain evidence="6">KSC_2009_1</strain>
    </source>
</reference>
<keyword evidence="3 5" id="KW-0472">Membrane</keyword>
<comment type="caution">
    <text evidence="6">The sequence shown here is derived from an EMBL/GenBank/DDBJ whole genome shotgun (WGS) entry which is preliminary data.</text>
</comment>
<dbReference type="AlphaFoldDB" id="A0A151P1X9"/>